<evidence type="ECO:0000256" key="3">
    <source>
        <dbReference type="ARBA" id="ARBA00022833"/>
    </source>
</evidence>
<keyword evidence="2" id="KW-0863">Zinc-finger</keyword>
<dbReference type="SUPFAM" id="SSF57716">
    <property type="entry name" value="Glucocorticoid receptor-like (DNA-binding domain)"/>
    <property type="match status" value="1"/>
</dbReference>
<evidence type="ECO:0000313" key="7">
    <source>
        <dbReference type="Proteomes" id="UP000478052"/>
    </source>
</evidence>
<evidence type="ECO:0000256" key="1">
    <source>
        <dbReference type="ARBA" id="ARBA00022723"/>
    </source>
</evidence>
<protein>
    <submittedName>
        <fullName evidence="6">THAP-type domain-containing protein</fullName>
    </submittedName>
</protein>
<organism evidence="6 7">
    <name type="scientific">Aphis craccivora</name>
    <name type="common">Cowpea aphid</name>
    <dbReference type="NCBI Taxonomy" id="307492"/>
    <lineage>
        <taxon>Eukaryota</taxon>
        <taxon>Metazoa</taxon>
        <taxon>Ecdysozoa</taxon>
        <taxon>Arthropoda</taxon>
        <taxon>Hexapoda</taxon>
        <taxon>Insecta</taxon>
        <taxon>Pterygota</taxon>
        <taxon>Neoptera</taxon>
        <taxon>Paraneoptera</taxon>
        <taxon>Hemiptera</taxon>
        <taxon>Sternorrhyncha</taxon>
        <taxon>Aphidomorpha</taxon>
        <taxon>Aphidoidea</taxon>
        <taxon>Aphididae</taxon>
        <taxon>Aphidini</taxon>
        <taxon>Aphis</taxon>
        <taxon>Aphis</taxon>
    </lineage>
</organism>
<keyword evidence="7" id="KW-1185">Reference proteome</keyword>
<comment type="caution">
    <text evidence="6">The sequence shown here is derived from an EMBL/GenBank/DDBJ whole genome shotgun (WGS) entry which is preliminary data.</text>
</comment>
<dbReference type="Pfam" id="PF05485">
    <property type="entry name" value="THAP"/>
    <property type="match status" value="1"/>
</dbReference>
<evidence type="ECO:0000256" key="2">
    <source>
        <dbReference type="ARBA" id="ARBA00022771"/>
    </source>
</evidence>
<accession>A0A6G0Z2H0</accession>
<dbReference type="AlphaFoldDB" id="A0A6G0Z2H0"/>
<dbReference type="InterPro" id="IPR006612">
    <property type="entry name" value="THAP_Znf"/>
</dbReference>
<name>A0A6G0Z2H0_APHCR</name>
<keyword evidence="3" id="KW-0862">Zinc</keyword>
<reference evidence="6 7" key="1">
    <citation type="submission" date="2019-08" db="EMBL/GenBank/DDBJ databases">
        <title>Whole genome of Aphis craccivora.</title>
        <authorList>
            <person name="Voronova N.V."/>
            <person name="Shulinski R.S."/>
            <person name="Bandarenka Y.V."/>
            <person name="Zhorov D.G."/>
            <person name="Warner D."/>
        </authorList>
    </citation>
    <scope>NUCLEOTIDE SEQUENCE [LARGE SCALE GENOMIC DNA]</scope>
    <source>
        <strain evidence="6">180601</strain>
        <tissue evidence="6">Whole Body</tissue>
    </source>
</reference>
<dbReference type="EMBL" id="VUJU01001609">
    <property type="protein sequence ID" value="KAF0764541.1"/>
    <property type="molecule type" value="Genomic_DNA"/>
</dbReference>
<evidence type="ECO:0000259" key="5">
    <source>
        <dbReference type="Pfam" id="PF05485"/>
    </source>
</evidence>
<dbReference type="GO" id="GO:0008270">
    <property type="term" value="F:zinc ion binding"/>
    <property type="evidence" value="ECO:0007669"/>
    <property type="project" value="UniProtKB-KW"/>
</dbReference>
<keyword evidence="1" id="KW-0479">Metal-binding</keyword>
<gene>
    <name evidence="6" type="ORF">FWK35_00013173</name>
</gene>
<evidence type="ECO:0000256" key="4">
    <source>
        <dbReference type="ARBA" id="ARBA00023125"/>
    </source>
</evidence>
<dbReference type="Proteomes" id="UP000478052">
    <property type="component" value="Unassembled WGS sequence"/>
</dbReference>
<keyword evidence="4" id="KW-0238">DNA-binding</keyword>
<dbReference type="GO" id="GO:0003677">
    <property type="term" value="F:DNA binding"/>
    <property type="evidence" value="ECO:0007669"/>
    <property type="project" value="UniProtKB-KW"/>
</dbReference>
<sequence length="73" mass="8584">MPVCVFEGCMSGSKKKNLIKPKNIVHLHKFPKNIELRKKWLHQIKQGSSIQDVNFIVLYFSLLYHDIVYTILL</sequence>
<evidence type="ECO:0000313" key="6">
    <source>
        <dbReference type="EMBL" id="KAF0764541.1"/>
    </source>
</evidence>
<feature type="domain" description="THAP-type" evidence="5">
    <location>
        <begin position="4"/>
        <end position="48"/>
    </location>
</feature>
<proteinExistence type="predicted"/>
<dbReference type="OrthoDB" id="7574697at2759"/>